<evidence type="ECO:0000256" key="1">
    <source>
        <dbReference type="ARBA" id="ARBA00004651"/>
    </source>
</evidence>
<evidence type="ECO:0000256" key="3">
    <source>
        <dbReference type="ARBA" id="ARBA00022475"/>
    </source>
</evidence>
<gene>
    <name evidence="9" type="ORF">DWW10_21905</name>
</gene>
<dbReference type="Proteomes" id="UP000283850">
    <property type="component" value="Unassembled WGS sequence"/>
</dbReference>
<dbReference type="PANTHER" id="PTHR30354">
    <property type="entry name" value="GNT FAMILY GLUCONATE TRANSPORTER"/>
    <property type="match status" value="1"/>
</dbReference>
<sequence>MSICIIIISLLLLIFLVAYYKVDAFFAFVLVSVGAALCLGIPIQEIPDILNKGVGNIYSNMALIIIFGAMLGKLVAESGAAQKIAQVMIGAFGTKNIQWGMMLTGFIVGIPLFYDIGFVILVPIIFSIVNQYKMPAIYIGIPMLAALSVAHGFLPPHPSPVALVTMFNANMGMTLILGLLACIPAIIVAGPLFSKTLKNIKTGPVDVFAAKKVDSAFSEPGKLNSFLTATLPVFLLIITTVLTHFLPNPSESTQNLLSFFSSPTIVMLIVVIVATYTLGIRQGRSIKQIMDIYVQACKDIAMIILIVAGSGIFKVVMEESGVSMLLANAMETLPIHPLILGWLMASVIRAMVGSATVAALTAASVMMPLIAVSHVNPNLMVLAVGAGSLMFSHVNDSGFWLYKEYFNLSMKDTFKSWSAMQVIVSVVGLCGVLVLNLFI</sequence>
<dbReference type="GO" id="GO:0005886">
    <property type="term" value="C:plasma membrane"/>
    <property type="evidence" value="ECO:0007669"/>
    <property type="project" value="UniProtKB-SubCell"/>
</dbReference>
<reference evidence="9 10" key="1">
    <citation type="submission" date="2018-08" db="EMBL/GenBank/DDBJ databases">
        <title>A genome reference for cultivated species of the human gut microbiota.</title>
        <authorList>
            <person name="Zou Y."/>
            <person name="Xue W."/>
            <person name="Luo G."/>
        </authorList>
    </citation>
    <scope>NUCLEOTIDE SEQUENCE [LARGE SCALE GENOMIC DNA]</scope>
    <source>
        <strain evidence="9 10">AF14-32</strain>
    </source>
</reference>
<evidence type="ECO:0000256" key="8">
    <source>
        <dbReference type="SAM" id="Phobius"/>
    </source>
</evidence>
<evidence type="ECO:0000256" key="5">
    <source>
        <dbReference type="ARBA" id="ARBA00022989"/>
    </source>
</evidence>
<feature type="transmembrane region" description="Helical" evidence="8">
    <location>
        <begin position="136"/>
        <end position="154"/>
    </location>
</feature>
<comment type="subcellular location">
    <subcellularLocation>
        <location evidence="1">Cell membrane</location>
        <topology evidence="1">Multi-pass membrane protein</topology>
    </subcellularLocation>
</comment>
<feature type="transmembrane region" description="Helical" evidence="8">
    <location>
        <begin position="58"/>
        <end position="76"/>
    </location>
</feature>
<dbReference type="GO" id="GO:0015128">
    <property type="term" value="F:gluconate transmembrane transporter activity"/>
    <property type="evidence" value="ECO:0007669"/>
    <property type="project" value="InterPro"/>
</dbReference>
<evidence type="ECO:0000256" key="6">
    <source>
        <dbReference type="ARBA" id="ARBA00023136"/>
    </source>
</evidence>
<feature type="transmembrane region" description="Helical" evidence="8">
    <location>
        <begin position="96"/>
        <end position="129"/>
    </location>
</feature>
<feature type="transmembrane region" description="Helical" evidence="8">
    <location>
        <begin position="226"/>
        <end position="246"/>
    </location>
</feature>
<comment type="caution">
    <text evidence="9">The sequence shown here is derived from an EMBL/GenBank/DDBJ whole genome shotgun (WGS) entry which is preliminary data.</text>
</comment>
<feature type="transmembrane region" description="Helical" evidence="8">
    <location>
        <begin position="414"/>
        <end position="438"/>
    </location>
</feature>
<evidence type="ECO:0000313" key="9">
    <source>
        <dbReference type="EMBL" id="RGV48612.1"/>
    </source>
</evidence>
<evidence type="ECO:0000256" key="4">
    <source>
        <dbReference type="ARBA" id="ARBA00022692"/>
    </source>
</evidence>
<feature type="transmembrane region" description="Helical" evidence="8">
    <location>
        <begin position="258"/>
        <end position="279"/>
    </location>
</feature>
<feature type="transmembrane region" description="Helical" evidence="8">
    <location>
        <begin position="337"/>
        <end position="363"/>
    </location>
</feature>
<proteinExistence type="inferred from homology"/>
<keyword evidence="5 8" id="KW-1133">Transmembrane helix</keyword>
<keyword evidence="4 8" id="KW-0812">Transmembrane</keyword>
<accession>A0A412XTI2</accession>
<dbReference type="PIRSF" id="PIRSF002746">
    <property type="entry name" value="Gluconate_transporter"/>
    <property type="match status" value="1"/>
</dbReference>
<evidence type="ECO:0000313" key="10">
    <source>
        <dbReference type="Proteomes" id="UP000283850"/>
    </source>
</evidence>
<evidence type="ECO:0000256" key="2">
    <source>
        <dbReference type="ARBA" id="ARBA00022448"/>
    </source>
</evidence>
<feature type="transmembrane region" description="Helical" evidence="8">
    <location>
        <begin position="28"/>
        <end position="46"/>
    </location>
</feature>
<keyword evidence="6 8" id="KW-0472">Membrane</keyword>
<dbReference type="NCBIfam" id="TIGR00791">
    <property type="entry name" value="gntP"/>
    <property type="match status" value="1"/>
</dbReference>
<dbReference type="EMBL" id="QRZF01000022">
    <property type="protein sequence ID" value="RGV48612.1"/>
    <property type="molecule type" value="Genomic_DNA"/>
</dbReference>
<dbReference type="InterPro" id="IPR003474">
    <property type="entry name" value="Glcn_transporter"/>
</dbReference>
<evidence type="ECO:0000256" key="7">
    <source>
        <dbReference type="ARBA" id="ARBA00049663"/>
    </source>
</evidence>
<dbReference type="PANTHER" id="PTHR30354:SF22">
    <property type="entry name" value="HIGH-AFFINITY GLUCONATE TRANSPORTER"/>
    <property type="match status" value="1"/>
</dbReference>
<keyword evidence="3" id="KW-1003">Cell membrane</keyword>
<comment type="similarity">
    <text evidence="7">Belongs to the GntP permease family.</text>
</comment>
<protein>
    <submittedName>
        <fullName evidence="9">Gluconate transporter</fullName>
    </submittedName>
</protein>
<feature type="transmembrane region" description="Helical" evidence="8">
    <location>
        <begin position="375"/>
        <end position="394"/>
    </location>
</feature>
<feature type="transmembrane region" description="Helical" evidence="8">
    <location>
        <begin position="174"/>
        <end position="193"/>
    </location>
</feature>
<dbReference type="AlphaFoldDB" id="A0A412XTI2"/>
<feature type="transmembrane region" description="Helical" evidence="8">
    <location>
        <begin position="300"/>
        <end position="317"/>
    </location>
</feature>
<keyword evidence="2" id="KW-0813">Transport</keyword>
<organism evidence="9 10">
    <name type="scientific">Bacteroides intestinalis</name>
    <dbReference type="NCBI Taxonomy" id="329854"/>
    <lineage>
        <taxon>Bacteria</taxon>
        <taxon>Pseudomonadati</taxon>
        <taxon>Bacteroidota</taxon>
        <taxon>Bacteroidia</taxon>
        <taxon>Bacteroidales</taxon>
        <taxon>Bacteroidaceae</taxon>
        <taxon>Bacteroides</taxon>
    </lineage>
</organism>
<name>A0A412XTI2_9BACE</name>
<dbReference type="Pfam" id="PF02447">
    <property type="entry name" value="GntP_permease"/>
    <property type="match status" value="1"/>
</dbReference>